<gene>
    <name evidence="2" type="ORF">NQ314_020406</name>
</gene>
<feature type="signal peptide" evidence="1">
    <location>
        <begin position="1"/>
        <end position="19"/>
    </location>
</feature>
<dbReference type="EMBL" id="JANEYF010005719">
    <property type="protein sequence ID" value="KAJ8927133.1"/>
    <property type="molecule type" value="Genomic_DNA"/>
</dbReference>
<feature type="chain" id="PRO_5043765268" evidence="1">
    <location>
        <begin position="20"/>
        <end position="106"/>
    </location>
</feature>
<comment type="caution">
    <text evidence="2">The sequence shown here is derived from an EMBL/GenBank/DDBJ whole genome shotgun (WGS) entry which is preliminary data.</text>
</comment>
<sequence>MHLPLYLIVISMVLVLTDSAPSSKFNQIQFIGNENNRQYVTSTKRQSNRSTRSYEGLDVGIEFLTESSFPFVYPHPSNFIAFNFEENGQVSPDFSNGLGKFATGCG</sequence>
<keyword evidence="1" id="KW-0732">Signal</keyword>
<name>A0AAV8WL70_9CUCU</name>
<keyword evidence="3" id="KW-1185">Reference proteome</keyword>
<proteinExistence type="predicted"/>
<dbReference type="AlphaFoldDB" id="A0AAV8WL70"/>
<evidence type="ECO:0000313" key="2">
    <source>
        <dbReference type="EMBL" id="KAJ8927133.1"/>
    </source>
</evidence>
<evidence type="ECO:0000256" key="1">
    <source>
        <dbReference type="SAM" id="SignalP"/>
    </source>
</evidence>
<protein>
    <submittedName>
        <fullName evidence="2">Uncharacterized protein</fullName>
    </submittedName>
</protein>
<reference evidence="2" key="1">
    <citation type="journal article" date="2023" name="Insect Mol. Biol.">
        <title>Genome sequencing provides insights into the evolution of gene families encoding plant cell wall-degrading enzymes in longhorned beetles.</title>
        <authorList>
            <person name="Shin N.R."/>
            <person name="Okamura Y."/>
            <person name="Kirsch R."/>
            <person name="Pauchet Y."/>
        </authorList>
    </citation>
    <scope>NUCLEOTIDE SEQUENCE</scope>
    <source>
        <strain evidence="2">RBIC_L_NR</strain>
    </source>
</reference>
<dbReference type="Proteomes" id="UP001162156">
    <property type="component" value="Unassembled WGS sequence"/>
</dbReference>
<accession>A0AAV8WL70</accession>
<organism evidence="2 3">
    <name type="scientific">Rhamnusium bicolor</name>
    <dbReference type="NCBI Taxonomy" id="1586634"/>
    <lineage>
        <taxon>Eukaryota</taxon>
        <taxon>Metazoa</taxon>
        <taxon>Ecdysozoa</taxon>
        <taxon>Arthropoda</taxon>
        <taxon>Hexapoda</taxon>
        <taxon>Insecta</taxon>
        <taxon>Pterygota</taxon>
        <taxon>Neoptera</taxon>
        <taxon>Endopterygota</taxon>
        <taxon>Coleoptera</taxon>
        <taxon>Polyphaga</taxon>
        <taxon>Cucujiformia</taxon>
        <taxon>Chrysomeloidea</taxon>
        <taxon>Cerambycidae</taxon>
        <taxon>Lepturinae</taxon>
        <taxon>Rhagiini</taxon>
        <taxon>Rhamnusium</taxon>
    </lineage>
</organism>
<evidence type="ECO:0000313" key="3">
    <source>
        <dbReference type="Proteomes" id="UP001162156"/>
    </source>
</evidence>